<feature type="transmembrane region" description="Helical" evidence="5">
    <location>
        <begin position="122"/>
        <end position="140"/>
    </location>
</feature>
<dbReference type="PANTHER" id="PTHR36917">
    <property type="entry name" value="INTRACELLULAR SEPTATION PROTEIN A-RELATED"/>
    <property type="match status" value="1"/>
</dbReference>
<sequence>MKKFLFDLFPLILFFLAFRFYDIYTATAVAMAAGVGQIIWLKLRGKAIEAMHWINLGVIVVFGGATLLLHNDAFIKWKPTVLYWLFAGILLVGRWVFGRNLLQKVMGGQISLDEAVWNKLNASWAGFFILSGALNLYVAFSGHFTDAQWVNFKVFGLMALMLVFVIAQSIWLGRHIKEDTGASLPKKENP</sequence>
<dbReference type="EMBL" id="QEKO01000001">
    <property type="protein sequence ID" value="PVY68716.1"/>
    <property type="molecule type" value="Genomic_DNA"/>
</dbReference>
<evidence type="ECO:0000313" key="7">
    <source>
        <dbReference type="Proteomes" id="UP000246145"/>
    </source>
</evidence>
<evidence type="ECO:0000256" key="5">
    <source>
        <dbReference type="HAMAP-Rule" id="MF_00189"/>
    </source>
</evidence>
<protein>
    <recommendedName>
        <fullName evidence="5">Inner membrane-spanning protein YciB</fullName>
    </recommendedName>
</protein>
<gene>
    <name evidence="5" type="primary">yciB</name>
    <name evidence="6" type="ORF">C7440_1127</name>
</gene>
<dbReference type="GO" id="GO:0005886">
    <property type="term" value="C:plasma membrane"/>
    <property type="evidence" value="ECO:0007669"/>
    <property type="project" value="UniProtKB-SubCell"/>
</dbReference>
<dbReference type="NCBIfam" id="NF001325">
    <property type="entry name" value="PRK00259.1-3"/>
    <property type="match status" value="1"/>
</dbReference>
<keyword evidence="1 5" id="KW-1003">Cell membrane</keyword>
<evidence type="ECO:0000256" key="2">
    <source>
        <dbReference type="ARBA" id="ARBA00022692"/>
    </source>
</evidence>
<proteinExistence type="inferred from homology"/>
<feature type="transmembrane region" description="Helical" evidence="5">
    <location>
        <begin position="50"/>
        <end position="69"/>
    </location>
</feature>
<evidence type="ECO:0000256" key="3">
    <source>
        <dbReference type="ARBA" id="ARBA00022989"/>
    </source>
</evidence>
<feature type="transmembrane region" description="Helical" evidence="5">
    <location>
        <begin position="81"/>
        <end position="102"/>
    </location>
</feature>
<dbReference type="RefSeq" id="WP_017524629.1">
    <property type="nucleotide sequence ID" value="NZ_JACCEX010000001.1"/>
</dbReference>
<keyword evidence="3 5" id="KW-1133">Transmembrane helix</keyword>
<comment type="caution">
    <text evidence="6">The sequence shown here is derived from an EMBL/GenBank/DDBJ whole genome shotgun (WGS) entry which is preliminary data.</text>
</comment>
<dbReference type="OrthoDB" id="9788219at2"/>
<keyword evidence="2 5" id="KW-0812">Transmembrane</keyword>
<dbReference type="Proteomes" id="UP000246145">
    <property type="component" value="Unassembled WGS sequence"/>
</dbReference>
<keyword evidence="4 5" id="KW-0472">Membrane</keyword>
<dbReference type="Pfam" id="PF04279">
    <property type="entry name" value="IspA"/>
    <property type="match status" value="1"/>
</dbReference>
<comment type="similarity">
    <text evidence="5">Belongs to the YciB family.</text>
</comment>
<dbReference type="STRING" id="1231391.GCA_000308195_02276"/>
<accession>A0A2U1CS46</accession>
<keyword evidence="7" id="KW-1185">Reference proteome</keyword>
<dbReference type="PANTHER" id="PTHR36917:SF1">
    <property type="entry name" value="INNER MEMBRANE-SPANNING PROTEIN YCIB"/>
    <property type="match status" value="1"/>
</dbReference>
<dbReference type="HAMAP" id="MF_00189">
    <property type="entry name" value="YciB"/>
    <property type="match status" value="1"/>
</dbReference>
<dbReference type="AlphaFoldDB" id="A0A2U1CS46"/>
<evidence type="ECO:0000313" key="6">
    <source>
        <dbReference type="EMBL" id="PVY68716.1"/>
    </source>
</evidence>
<dbReference type="InterPro" id="IPR006008">
    <property type="entry name" value="YciB"/>
</dbReference>
<keyword evidence="5" id="KW-0997">Cell inner membrane</keyword>
<comment type="subcellular location">
    <subcellularLocation>
        <location evidence="5">Cell inner membrane</location>
        <topology evidence="5">Multi-pass membrane protein</topology>
    </subcellularLocation>
</comment>
<evidence type="ECO:0000256" key="1">
    <source>
        <dbReference type="ARBA" id="ARBA00022475"/>
    </source>
</evidence>
<feature type="transmembrane region" description="Helical" evidence="5">
    <location>
        <begin position="152"/>
        <end position="171"/>
    </location>
</feature>
<evidence type="ECO:0000256" key="4">
    <source>
        <dbReference type="ARBA" id="ARBA00023136"/>
    </source>
</evidence>
<reference evidence="6 7" key="1">
    <citation type="submission" date="2018-04" db="EMBL/GenBank/DDBJ databases">
        <title>Genomic Encyclopedia of Type Strains, Phase IV (KMG-IV): sequencing the most valuable type-strain genomes for metagenomic binning, comparative biology and taxonomic classification.</title>
        <authorList>
            <person name="Goeker M."/>
        </authorList>
    </citation>
    <scope>NUCLEOTIDE SEQUENCE [LARGE SCALE GENOMIC DNA]</scope>
    <source>
        <strain evidence="6 7">DSM 10065</strain>
    </source>
</reference>
<dbReference type="NCBIfam" id="TIGR00997">
    <property type="entry name" value="ispZ"/>
    <property type="match status" value="1"/>
</dbReference>
<organism evidence="6 7">
    <name type="scientific">Pusillimonas noertemannii</name>
    <dbReference type="NCBI Taxonomy" id="305977"/>
    <lineage>
        <taxon>Bacteria</taxon>
        <taxon>Pseudomonadati</taxon>
        <taxon>Pseudomonadota</taxon>
        <taxon>Betaproteobacteria</taxon>
        <taxon>Burkholderiales</taxon>
        <taxon>Alcaligenaceae</taxon>
        <taxon>Pusillimonas</taxon>
    </lineage>
</organism>
<comment type="function">
    <text evidence="5">Plays a role in cell envelope biogenesis, maintenance of cell envelope integrity and membrane homeostasis.</text>
</comment>
<comment type="caution">
    <text evidence="5">Lacks conserved residue(s) required for the propagation of feature annotation.</text>
</comment>
<name>A0A2U1CS46_9BURK</name>